<name>A0ABR1GL50_9HYPO</name>
<dbReference type="PRINTS" id="PR00081">
    <property type="entry name" value="GDHRDH"/>
</dbReference>
<dbReference type="PANTHER" id="PTHR42901">
    <property type="entry name" value="ALCOHOL DEHYDROGENASE"/>
    <property type="match status" value="1"/>
</dbReference>
<reference evidence="4 5" key="1">
    <citation type="journal article" date="2025" name="Microbiol. Resour. Announc.">
        <title>Draft genome sequences for Neonectria magnoliae and Neonectria punicea, canker pathogens of Liriodendron tulipifera and Acer saccharum in West Virginia.</title>
        <authorList>
            <person name="Petronek H.M."/>
            <person name="Kasson M.T."/>
            <person name="Metheny A.M."/>
            <person name="Stauder C.M."/>
            <person name="Lovett B."/>
            <person name="Lynch S.C."/>
            <person name="Garnas J.R."/>
            <person name="Kasson L.R."/>
            <person name="Stajich J.E."/>
        </authorList>
    </citation>
    <scope>NUCLEOTIDE SEQUENCE [LARGE SCALE GENOMIC DNA]</scope>
    <source>
        <strain evidence="4 5">NRRL 64653</strain>
    </source>
</reference>
<dbReference type="PANTHER" id="PTHR42901:SF1">
    <property type="entry name" value="ALCOHOL DEHYDROGENASE"/>
    <property type="match status" value="1"/>
</dbReference>
<dbReference type="SUPFAM" id="SSF51735">
    <property type="entry name" value="NAD(P)-binding Rossmann-fold domains"/>
    <property type="match status" value="1"/>
</dbReference>
<keyword evidence="2" id="KW-0521">NADP</keyword>
<evidence type="ECO:0000256" key="1">
    <source>
        <dbReference type="ARBA" id="ARBA00006484"/>
    </source>
</evidence>
<dbReference type="InterPro" id="IPR036291">
    <property type="entry name" value="NAD(P)-bd_dom_sf"/>
</dbReference>
<evidence type="ECO:0000313" key="5">
    <source>
        <dbReference type="Proteomes" id="UP001498476"/>
    </source>
</evidence>
<dbReference type="Gene3D" id="3.40.50.720">
    <property type="entry name" value="NAD(P)-binding Rossmann-like Domain"/>
    <property type="match status" value="1"/>
</dbReference>
<dbReference type="EMBL" id="JAZAVJ010000302">
    <property type="protein sequence ID" value="KAK7402453.1"/>
    <property type="molecule type" value="Genomic_DNA"/>
</dbReference>
<evidence type="ECO:0000256" key="3">
    <source>
        <dbReference type="ARBA" id="ARBA00023002"/>
    </source>
</evidence>
<comment type="caution">
    <text evidence="4">The sequence shown here is derived from an EMBL/GenBank/DDBJ whole genome shotgun (WGS) entry which is preliminary data.</text>
</comment>
<sequence>MSLPGSTLTTVLHHETYPGISPSRPELSQTGRTVLVAGGGTGIGFSIVESFAAAGAAQVIIVGRRQEVLDASVAKAAAEYPGVKFLGYSCDVADDTSVEKLWSGFTRDNILVDVLAISAATISPAHTILGLGKEAVWKEFVINVKAPLDLAERFWKQKGRDPARKLSLVYLSTNAAHDFAVAAPWPNYSATKNSATLLLQLAAKDIAATDMQVVSFNPGLYYTDFVSSAFKKDAAPWDDIKLPGDFAVWAASDEAQFLHGRFVWALWDVDELKAGPVREMMDKEDTFLKVGVHGI</sequence>
<dbReference type="PROSITE" id="PS00061">
    <property type="entry name" value="ADH_SHORT"/>
    <property type="match status" value="1"/>
</dbReference>
<dbReference type="Pfam" id="PF00106">
    <property type="entry name" value="adh_short"/>
    <property type="match status" value="1"/>
</dbReference>
<organism evidence="4 5">
    <name type="scientific">Neonectria punicea</name>
    <dbReference type="NCBI Taxonomy" id="979145"/>
    <lineage>
        <taxon>Eukaryota</taxon>
        <taxon>Fungi</taxon>
        <taxon>Dikarya</taxon>
        <taxon>Ascomycota</taxon>
        <taxon>Pezizomycotina</taxon>
        <taxon>Sordariomycetes</taxon>
        <taxon>Hypocreomycetidae</taxon>
        <taxon>Hypocreales</taxon>
        <taxon>Nectriaceae</taxon>
        <taxon>Neonectria</taxon>
    </lineage>
</organism>
<proteinExistence type="inferred from homology"/>
<dbReference type="InterPro" id="IPR002347">
    <property type="entry name" value="SDR_fam"/>
</dbReference>
<dbReference type="Proteomes" id="UP001498476">
    <property type="component" value="Unassembled WGS sequence"/>
</dbReference>
<accession>A0ABR1GL50</accession>
<gene>
    <name evidence="4" type="ORF">QQX98_011780</name>
</gene>
<comment type="similarity">
    <text evidence="1">Belongs to the short-chain dehydrogenases/reductases (SDR) family.</text>
</comment>
<keyword evidence="5" id="KW-1185">Reference proteome</keyword>
<keyword evidence="3" id="KW-0560">Oxidoreductase</keyword>
<protein>
    <submittedName>
        <fullName evidence="4">Uncharacterized protein</fullName>
    </submittedName>
</protein>
<evidence type="ECO:0000256" key="2">
    <source>
        <dbReference type="ARBA" id="ARBA00022857"/>
    </source>
</evidence>
<evidence type="ECO:0000313" key="4">
    <source>
        <dbReference type="EMBL" id="KAK7402453.1"/>
    </source>
</evidence>
<dbReference type="InterPro" id="IPR020904">
    <property type="entry name" value="Sc_DH/Rdtase_CS"/>
</dbReference>